<dbReference type="Proteomes" id="UP000239650">
    <property type="component" value="Unassembled WGS sequence"/>
</dbReference>
<evidence type="ECO:0000313" key="2">
    <source>
        <dbReference type="EMBL" id="SPE20599.1"/>
    </source>
</evidence>
<dbReference type="PANTHER" id="PTHR18964:SF170">
    <property type="entry name" value="SUGAR KINASE"/>
    <property type="match status" value="1"/>
</dbReference>
<comment type="similarity">
    <text evidence="1">Belongs to the ROK (NagC/XylR) family.</text>
</comment>
<dbReference type="AlphaFoldDB" id="A0AAE8LVA4"/>
<evidence type="ECO:0000313" key="3">
    <source>
        <dbReference type="Proteomes" id="UP000239650"/>
    </source>
</evidence>
<dbReference type="PANTHER" id="PTHR18964">
    <property type="entry name" value="ROK (REPRESSOR, ORF, KINASE) FAMILY"/>
    <property type="match status" value="1"/>
</dbReference>
<dbReference type="Pfam" id="PF00480">
    <property type="entry name" value="ROK"/>
    <property type="match status" value="2"/>
</dbReference>
<keyword evidence="2" id="KW-0808">Transferase</keyword>
<accession>A0AAE8LVA4</accession>
<dbReference type="EC" id="2.7.1.85" evidence="2"/>
<name>A0AAE8LVA4_LATSK</name>
<dbReference type="Gene3D" id="3.30.420.40">
    <property type="match status" value="2"/>
</dbReference>
<evidence type="ECO:0000256" key="1">
    <source>
        <dbReference type="ARBA" id="ARBA00006479"/>
    </source>
</evidence>
<dbReference type="GeneID" id="57132551"/>
<keyword evidence="2" id="KW-0418">Kinase</keyword>
<dbReference type="InterPro" id="IPR043129">
    <property type="entry name" value="ATPase_NBD"/>
</dbReference>
<dbReference type="RefSeq" id="WP_094365848.1">
    <property type="nucleotide sequence ID" value="NZ_CP022709.1"/>
</dbReference>
<comment type="caution">
    <text evidence="2">The sequence shown here is derived from an EMBL/GenBank/DDBJ whole genome shotgun (WGS) entry which is preliminary data.</text>
</comment>
<proteinExistence type="inferred from homology"/>
<protein>
    <submittedName>
        <fullName evidence="2">Beta-glucoside kinase</fullName>
        <ecNumber evidence="2">2.7.1.85</ecNumber>
    </submittedName>
</protein>
<reference evidence="2 3" key="1">
    <citation type="submission" date="2018-02" db="EMBL/GenBank/DDBJ databases">
        <authorList>
            <person name="Rodrigo-Torres L."/>
            <person name="Arahal R. D."/>
            <person name="Lucena T."/>
        </authorList>
    </citation>
    <scope>NUCLEOTIDE SEQUENCE [LARGE SCALE GENOMIC DNA]</scope>
    <source>
        <strain evidence="2 3">CECT 9267</strain>
    </source>
</reference>
<organism evidence="2 3">
    <name type="scientific">Latilactobacillus sakei</name>
    <name type="common">Lactobacillus sakei</name>
    <dbReference type="NCBI Taxonomy" id="1599"/>
    <lineage>
        <taxon>Bacteria</taxon>
        <taxon>Bacillati</taxon>
        <taxon>Bacillota</taxon>
        <taxon>Bacilli</taxon>
        <taxon>Lactobacillales</taxon>
        <taxon>Lactobacillaceae</taxon>
        <taxon>Latilactobacillus</taxon>
    </lineage>
</organism>
<dbReference type="EMBL" id="OKRC01000004">
    <property type="protein sequence ID" value="SPE20599.1"/>
    <property type="molecule type" value="Genomic_DNA"/>
</dbReference>
<dbReference type="SUPFAM" id="SSF53067">
    <property type="entry name" value="Actin-like ATPase domain"/>
    <property type="match status" value="1"/>
</dbReference>
<sequence>MVQSTETILVLDIGGSAVKYGFWTAQKLEDQDQFPTPLTRNKFYQTVADICAAHEPIAGIAVSCPGEPDEDTGIVHGMSYVPFLHLGEFQHDFVAQLNRPVSLQNDAESAALAEMTLGVGQNHQNALFTIIGSGIGLAIVQDGLILKNLAEKFDNPEKRFADTLKTLNNSKVSPVQIGKTVSLKNFKLPNTIDGKTVFELAKQGDPIASQEVDQMYASLAEILIFLNAAYQPEIIGIGGGISNSPDLLPELKTHIETLLTAPDSRINFYKRFYSNPEQAFKQPNLQICHFKNDANLVGAALHYEQHFETVN</sequence>
<dbReference type="GO" id="GO:0047700">
    <property type="term" value="F:beta-glucoside kinase activity"/>
    <property type="evidence" value="ECO:0007669"/>
    <property type="project" value="UniProtKB-EC"/>
</dbReference>
<gene>
    <name evidence="2" type="primary">bglK_1</name>
    <name evidence="2" type="ORF">LAS9267_00959</name>
</gene>
<dbReference type="InterPro" id="IPR000600">
    <property type="entry name" value="ROK"/>
</dbReference>